<evidence type="ECO:0000313" key="8">
    <source>
        <dbReference type="Proteomes" id="UP000176834"/>
    </source>
</evidence>
<dbReference type="Proteomes" id="UP000176834">
    <property type="component" value="Unassembled WGS sequence"/>
</dbReference>
<keyword evidence="5" id="KW-0012">Acyltransferase</keyword>
<dbReference type="GO" id="GO:0071555">
    <property type="term" value="P:cell wall organization"/>
    <property type="evidence" value="ECO:0007669"/>
    <property type="project" value="UniProtKB-KW"/>
</dbReference>
<keyword evidence="4" id="KW-0573">Peptidoglycan synthesis</keyword>
<keyword evidence="3" id="KW-0133">Cell shape</keyword>
<accession>A0A1F8F369</accession>
<dbReference type="AlphaFoldDB" id="A0A1F8F369"/>
<proteinExistence type="inferred from homology"/>
<comment type="caution">
    <text evidence="7">The sequence shown here is derived from an EMBL/GenBank/DDBJ whole genome shotgun (WGS) entry which is preliminary data.</text>
</comment>
<dbReference type="InterPro" id="IPR050644">
    <property type="entry name" value="PG_Glycine_Bridge_Synth"/>
</dbReference>
<comment type="similarity">
    <text evidence="1">Belongs to the FemABX family.</text>
</comment>
<name>A0A1F8F369_9BACT</name>
<dbReference type="GO" id="GO:0016755">
    <property type="term" value="F:aminoacyltransferase activity"/>
    <property type="evidence" value="ECO:0007669"/>
    <property type="project" value="InterPro"/>
</dbReference>
<evidence type="ECO:0000256" key="6">
    <source>
        <dbReference type="ARBA" id="ARBA00023316"/>
    </source>
</evidence>
<dbReference type="GO" id="GO:0008360">
    <property type="term" value="P:regulation of cell shape"/>
    <property type="evidence" value="ECO:0007669"/>
    <property type="project" value="UniProtKB-KW"/>
</dbReference>
<dbReference type="PANTHER" id="PTHR36174:SF1">
    <property type="entry name" value="LIPID II:GLYCINE GLYCYLTRANSFERASE"/>
    <property type="match status" value="1"/>
</dbReference>
<reference evidence="7 8" key="1">
    <citation type="journal article" date="2016" name="Nat. Commun.">
        <title>Thousands of microbial genomes shed light on interconnected biogeochemical processes in an aquifer system.</title>
        <authorList>
            <person name="Anantharaman K."/>
            <person name="Brown C.T."/>
            <person name="Hug L.A."/>
            <person name="Sharon I."/>
            <person name="Castelle C.J."/>
            <person name="Probst A.J."/>
            <person name="Thomas B.C."/>
            <person name="Singh A."/>
            <person name="Wilkins M.J."/>
            <person name="Karaoz U."/>
            <person name="Brodie E.L."/>
            <person name="Williams K.H."/>
            <person name="Hubbard S.S."/>
            <person name="Banfield J.F."/>
        </authorList>
    </citation>
    <scope>NUCLEOTIDE SEQUENCE [LARGE SCALE GENOMIC DNA]</scope>
</reference>
<dbReference type="PROSITE" id="PS51191">
    <property type="entry name" value="FEMABX"/>
    <property type="match status" value="1"/>
</dbReference>
<protein>
    <recommendedName>
        <fullName evidence="9">BioF2-like acetyltransferase domain-containing protein</fullName>
    </recommendedName>
</protein>
<evidence type="ECO:0000256" key="5">
    <source>
        <dbReference type="ARBA" id="ARBA00023315"/>
    </source>
</evidence>
<evidence type="ECO:0000313" key="7">
    <source>
        <dbReference type="EMBL" id="OGN07582.1"/>
    </source>
</evidence>
<keyword evidence="2" id="KW-0808">Transferase</keyword>
<dbReference type="GO" id="GO:0009252">
    <property type="term" value="P:peptidoglycan biosynthetic process"/>
    <property type="evidence" value="ECO:0007669"/>
    <property type="project" value="UniProtKB-KW"/>
</dbReference>
<keyword evidence="6" id="KW-0961">Cell wall biogenesis/degradation</keyword>
<gene>
    <name evidence="7" type="ORF">A3B86_00615</name>
</gene>
<sequence length="309" mass="36768">MKSFLQTEEWAKFQESVGHKVWRFNDSKIRANIIKHDLPFGKSYLYIPHGPEVKLDDIRGGIKNELANFIKYLKYLAKEEKAIFVKVEPLSDIVMELLYRKGFRRSRKQIQPSKTVIINLNLSEEELLSRMHHKTRYNINLSEKKGLVLEESNDIDTFWKLLKQTAKKDQFSTNSKEYYEKMLNFFREGQELITKLFLVKLQDKYIGGAMVMIYHNFAYYLHGAMDREYKNLMAPYFMHWNIIKFLKLTSLPAYQLTNYDLWGIDAKKWPGVTRFKLGWGGDLKEYPGSFDLVVSRFWYLVYSLARKIF</sequence>
<organism evidence="7 8">
    <name type="scientific">Candidatus Yanofskybacteria bacterium RIFCSPHIGHO2_02_FULL_38_22b</name>
    <dbReference type="NCBI Taxonomy" id="1802673"/>
    <lineage>
        <taxon>Bacteria</taxon>
        <taxon>Candidatus Yanofskyibacteriota</taxon>
    </lineage>
</organism>
<dbReference type="InterPro" id="IPR003447">
    <property type="entry name" value="FEMABX"/>
</dbReference>
<dbReference type="PANTHER" id="PTHR36174">
    <property type="entry name" value="LIPID II:GLYCINE GLYCYLTRANSFERASE"/>
    <property type="match status" value="1"/>
</dbReference>
<evidence type="ECO:0000256" key="4">
    <source>
        <dbReference type="ARBA" id="ARBA00022984"/>
    </source>
</evidence>
<dbReference type="SUPFAM" id="SSF55729">
    <property type="entry name" value="Acyl-CoA N-acyltransferases (Nat)"/>
    <property type="match status" value="2"/>
</dbReference>
<dbReference type="EMBL" id="MGJN01000004">
    <property type="protein sequence ID" value="OGN07582.1"/>
    <property type="molecule type" value="Genomic_DNA"/>
</dbReference>
<dbReference type="InterPro" id="IPR016181">
    <property type="entry name" value="Acyl_CoA_acyltransferase"/>
</dbReference>
<evidence type="ECO:0000256" key="3">
    <source>
        <dbReference type="ARBA" id="ARBA00022960"/>
    </source>
</evidence>
<evidence type="ECO:0008006" key="9">
    <source>
        <dbReference type="Google" id="ProtNLM"/>
    </source>
</evidence>
<evidence type="ECO:0000256" key="1">
    <source>
        <dbReference type="ARBA" id="ARBA00009943"/>
    </source>
</evidence>
<dbReference type="Pfam" id="PF02388">
    <property type="entry name" value="FemAB"/>
    <property type="match status" value="3"/>
</dbReference>
<evidence type="ECO:0000256" key="2">
    <source>
        <dbReference type="ARBA" id="ARBA00022679"/>
    </source>
</evidence>
<dbReference type="Gene3D" id="3.40.630.30">
    <property type="match status" value="2"/>
</dbReference>